<name>A0A9Q9EGU9_9PEZI</name>
<keyword evidence="4" id="KW-1185">Reference proteome</keyword>
<dbReference type="Pfam" id="PF00651">
    <property type="entry name" value="BTB"/>
    <property type="match status" value="1"/>
</dbReference>
<organism evidence="3 4">
    <name type="scientific">Septoria linicola</name>
    <dbReference type="NCBI Taxonomy" id="215465"/>
    <lineage>
        <taxon>Eukaryota</taxon>
        <taxon>Fungi</taxon>
        <taxon>Dikarya</taxon>
        <taxon>Ascomycota</taxon>
        <taxon>Pezizomycotina</taxon>
        <taxon>Dothideomycetes</taxon>
        <taxon>Dothideomycetidae</taxon>
        <taxon>Mycosphaerellales</taxon>
        <taxon>Mycosphaerellaceae</taxon>
        <taxon>Septoria</taxon>
    </lineage>
</organism>
<dbReference type="CDD" id="cd18186">
    <property type="entry name" value="BTB_POZ_ZBTB_KLHL-like"/>
    <property type="match status" value="1"/>
</dbReference>
<dbReference type="PANTHER" id="PTHR47843:SF5">
    <property type="entry name" value="BTB_POZ DOMAIN PROTEIN"/>
    <property type="match status" value="1"/>
</dbReference>
<dbReference type="PROSITE" id="PS50097">
    <property type="entry name" value="BTB"/>
    <property type="match status" value="1"/>
</dbReference>
<dbReference type="OrthoDB" id="3648668at2759"/>
<evidence type="ECO:0000313" key="4">
    <source>
        <dbReference type="Proteomes" id="UP001056384"/>
    </source>
</evidence>
<accession>A0A9Q9EGU9</accession>
<gene>
    <name evidence="3" type="ORF">Slin15195_G025360</name>
</gene>
<dbReference type="Gene3D" id="3.30.710.10">
    <property type="entry name" value="Potassium Channel Kv1.1, Chain A"/>
    <property type="match status" value="1"/>
</dbReference>
<dbReference type="EMBL" id="CP099419">
    <property type="protein sequence ID" value="USW49217.1"/>
    <property type="molecule type" value="Genomic_DNA"/>
</dbReference>
<dbReference type="Proteomes" id="UP001056384">
    <property type="component" value="Chromosome 2"/>
</dbReference>
<feature type="region of interest" description="Disordered" evidence="1">
    <location>
        <begin position="240"/>
        <end position="259"/>
    </location>
</feature>
<sequence>MAAEKFFGNAYLAAQCADLEVRCGSTVFHVHRAAVCARSAILEVECQAGFPMSGRTRIEHSLFGATTVDCLLQFVYQDNYIVPPTVASAAGRTENAELSTPSVKQSQLMIAHVYVHAIADLYDIAALKDLAAANFVREADASTDHDSSLLIELVAAVVAHTVDNETIMRGKVLQVALKQKEELLQDSTFLDALAKRTDISDFATRFLCGVMADYENTLMEVRQDHEATLEKAESALEAAKKTRDSCQEEARSERKVAASRSDEVRTLKAERAMLLANNAKLSDDLRVAHGESQTTKRALDARLAELITARENTRAAQIELKETKVKLVAADALIVDLQSRVLNAFSSDPALRRRIFYQTYEKCRNVPCSAKPFKYFETIQNGGHVAQCSSCRTRHYYPGY</sequence>
<reference evidence="3" key="1">
    <citation type="submission" date="2022-06" db="EMBL/GenBank/DDBJ databases">
        <title>Complete genome sequences of two strains of the flax pathogen Septoria linicola.</title>
        <authorList>
            <person name="Lapalu N."/>
            <person name="Simon A."/>
            <person name="Demenou B."/>
            <person name="Paumier D."/>
            <person name="Guillot M.-P."/>
            <person name="Gout L."/>
            <person name="Valade R."/>
        </authorList>
    </citation>
    <scope>NUCLEOTIDE SEQUENCE</scope>
    <source>
        <strain evidence="3">SE15195</strain>
    </source>
</reference>
<protein>
    <submittedName>
        <fullName evidence="3">BTB/POZ domain-containing protein</fullName>
    </submittedName>
</protein>
<evidence type="ECO:0000256" key="1">
    <source>
        <dbReference type="SAM" id="MobiDB-lite"/>
    </source>
</evidence>
<dbReference type="AlphaFoldDB" id="A0A9Q9EGU9"/>
<dbReference type="PANTHER" id="PTHR47843">
    <property type="entry name" value="BTB DOMAIN-CONTAINING PROTEIN-RELATED"/>
    <property type="match status" value="1"/>
</dbReference>
<dbReference type="InterPro" id="IPR000210">
    <property type="entry name" value="BTB/POZ_dom"/>
</dbReference>
<dbReference type="InterPro" id="IPR011333">
    <property type="entry name" value="SKP1/BTB/POZ_sf"/>
</dbReference>
<evidence type="ECO:0000313" key="3">
    <source>
        <dbReference type="EMBL" id="USW49217.1"/>
    </source>
</evidence>
<evidence type="ECO:0000259" key="2">
    <source>
        <dbReference type="PROSITE" id="PS50097"/>
    </source>
</evidence>
<dbReference type="SUPFAM" id="SSF54695">
    <property type="entry name" value="POZ domain"/>
    <property type="match status" value="1"/>
</dbReference>
<proteinExistence type="predicted"/>
<feature type="domain" description="BTB" evidence="2">
    <location>
        <begin position="17"/>
        <end position="84"/>
    </location>
</feature>